<dbReference type="InterPro" id="IPR015377">
    <property type="entry name" value="Fumarylacetoacetase_N"/>
</dbReference>
<protein>
    <recommendedName>
        <fullName evidence="3 13">Fumarylacetoacetase</fullName>
        <ecNumber evidence="3 13">3.7.1.2</ecNumber>
    </recommendedName>
    <alternativeName>
        <fullName evidence="13">Fumarylacetoacetate hydrolase</fullName>
    </alternativeName>
</protein>
<evidence type="ECO:0000256" key="7">
    <source>
        <dbReference type="ARBA" id="ARBA00022842"/>
    </source>
</evidence>
<name>A0A2T2P9L5_CORCC</name>
<dbReference type="Proteomes" id="UP000240883">
    <property type="component" value="Unassembled WGS sequence"/>
</dbReference>
<evidence type="ECO:0000256" key="4">
    <source>
        <dbReference type="ARBA" id="ARBA00022723"/>
    </source>
</evidence>
<dbReference type="EC" id="3.7.1.2" evidence="3 13"/>
<dbReference type="PANTHER" id="PTHR43069">
    <property type="entry name" value="FUMARYLACETOACETASE"/>
    <property type="match status" value="1"/>
</dbReference>
<reference evidence="16 17" key="1">
    <citation type="journal article" date="2018" name="Front. Microbiol.">
        <title>Genome-Wide Analysis of Corynespora cassiicola Leaf Fall Disease Putative Effectors.</title>
        <authorList>
            <person name="Lopez D."/>
            <person name="Ribeiro S."/>
            <person name="Label P."/>
            <person name="Fumanal B."/>
            <person name="Venisse J.S."/>
            <person name="Kohler A."/>
            <person name="de Oliveira R.R."/>
            <person name="Labutti K."/>
            <person name="Lipzen A."/>
            <person name="Lail K."/>
            <person name="Bauer D."/>
            <person name="Ohm R.A."/>
            <person name="Barry K.W."/>
            <person name="Spatafora J."/>
            <person name="Grigoriev I.V."/>
            <person name="Martin F.M."/>
            <person name="Pujade-Renaud V."/>
        </authorList>
    </citation>
    <scope>NUCLEOTIDE SEQUENCE [LARGE SCALE GENOMIC DNA]</scope>
    <source>
        <strain evidence="16 17">Philippines</strain>
    </source>
</reference>
<keyword evidence="6 12" id="KW-0106">Calcium</keyword>
<dbReference type="UniPathway" id="UPA00139">
    <property type="reaction ID" value="UER00341"/>
</dbReference>
<dbReference type="Pfam" id="PF01557">
    <property type="entry name" value="FAA_hydrolase"/>
    <property type="match status" value="1"/>
</dbReference>
<dbReference type="InterPro" id="IPR036663">
    <property type="entry name" value="Fumarylacetoacetase_C_sf"/>
</dbReference>
<feature type="binding site" evidence="11">
    <location>
        <position position="234"/>
    </location>
    <ligand>
        <name>substrate</name>
    </ligand>
</feature>
<comment type="cofactor">
    <cofactor evidence="13">
        <name>Mg(2+)</name>
        <dbReference type="ChEBI" id="CHEBI:18420"/>
    </cofactor>
    <cofactor evidence="13">
        <name>Ca(2+)</name>
        <dbReference type="ChEBI" id="CHEBI:29108"/>
    </cofactor>
</comment>
<evidence type="ECO:0000313" key="16">
    <source>
        <dbReference type="EMBL" id="PSN74353.1"/>
    </source>
</evidence>
<dbReference type="OrthoDB" id="9971669at2759"/>
<keyword evidence="7 12" id="KW-0460">Magnesium</keyword>
<comment type="catalytic activity">
    <reaction evidence="13">
        <text>4-fumarylacetoacetate + H2O = acetoacetate + fumarate + H(+)</text>
        <dbReference type="Rhea" id="RHEA:10244"/>
        <dbReference type="ChEBI" id="CHEBI:13705"/>
        <dbReference type="ChEBI" id="CHEBI:15377"/>
        <dbReference type="ChEBI" id="CHEBI:15378"/>
        <dbReference type="ChEBI" id="CHEBI:18034"/>
        <dbReference type="ChEBI" id="CHEBI:29806"/>
        <dbReference type="EC" id="3.7.1.2"/>
    </reaction>
</comment>
<feature type="binding site" evidence="12">
    <location>
        <position position="195"/>
    </location>
    <ligand>
        <name>Ca(2+)</name>
        <dbReference type="ChEBI" id="CHEBI:29108"/>
    </ligand>
</feature>
<feature type="binding site" evidence="12">
    <location>
        <position position="247"/>
    </location>
    <ligand>
        <name>Mg(2+)</name>
        <dbReference type="ChEBI" id="CHEBI:18420"/>
    </ligand>
</feature>
<feature type="binding site" evidence="12">
    <location>
        <position position="227"/>
    </location>
    <ligand>
        <name>Mg(2+)</name>
        <dbReference type="ChEBI" id="CHEBI:18420"/>
    </ligand>
</feature>
<dbReference type="EMBL" id="KZ678128">
    <property type="protein sequence ID" value="PSN74353.1"/>
    <property type="molecule type" value="Genomic_DNA"/>
</dbReference>
<keyword evidence="5 13" id="KW-0378">Hydrolase</keyword>
<dbReference type="InterPro" id="IPR005959">
    <property type="entry name" value="Fumarylacetoacetase"/>
</dbReference>
<keyword evidence="4 12" id="KW-0479">Metal-binding</keyword>
<sequence length="409" mass="44028">MPQDYASQFGIENIPFGVASSSTRAIQCVTRIGNHVIFLAELAKIGAFKNIDGGQDLARIFLEKTLNSYAALPKSTHQQARTAIQAAYKSGLTSDATEDISSVKLHVPVQVGDFTDFSASADHVQNAGEAIFGVRSFPPAFFNYPVAYAGRSSSIVVSGTPVPRPWGQFPEDMSVPPEKRNVVFAPCRNLDYELEVGAVIGRPVKPGTKLYAKDADEHVFGLVLVNDWSARDIQAFEMNPLGPFNSKNFATTVSPWIITLEALKTFEVPAPQRQRPVAEFLDDPKGVNYAIDLQAEIVRKGVRTTTCTVGFQTMYWTIRHMLAHHTIGGCGLRTGDLIAGGTVSGEADHEHGCLLELTKNGKVASKLSDGSDLRFLEDEDTVVLTGIVGGAESGIGFGECLGVVKPAAV</sequence>
<evidence type="ECO:0000256" key="3">
    <source>
        <dbReference type="ARBA" id="ARBA00012094"/>
    </source>
</evidence>
<dbReference type="SUPFAM" id="SSF63433">
    <property type="entry name" value="Fumarylacetoacetate hydrolase, FAH, N-terminal domain"/>
    <property type="match status" value="1"/>
</dbReference>
<dbReference type="InterPro" id="IPR036462">
    <property type="entry name" value="Fumarylacetoacetase_N_sf"/>
</dbReference>
<dbReference type="SUPFAM" id="SSF56529">
    <property type="entry name" value="FAH"/>
    <property type="match status" value="1"/>
</dbReference>
<dbReference type="InterPro" id="IPR011234">
    <property type="entry name" value="Fumarylacetoacetase-like_C"/>
</dbReference>
<organism evidence="16 17">
    <name type="scientific">Corynespora cassiicola Philippines</name>
    <dbReference type="NCBI Taxonomy" id="1448308"/>
    <lineage>
        <taxon>Eukaryota</taxon>
        <taxon>Fungi</taxon>
        <taxon>Dikarya</taxon>
        <taxon>Ascomycota</taxon>
        <taxon>Pezizomycotina</taxon>
        <taxon>Dothideomycetes</taxon>
        <taxon>Pleosporomycetidae</taxon>
        <taxon>Pleosporales</taxon>
        <taxon>Corynesporascaceae</taxon>
        <taxon>Corynespora</taxon>
    </lineage>
</organism>
<gene>
    <name evidence="16" type="ORF">BS50DRAFT_511240</name>
</gene>
<feature type="binding site" evidence="12">
    <location>
        <position position="251"/>
    </location>
    <ligand>
        <name>Mg(2+)</name>
        <dbReference type="ChEBI" id="CHEBI:18420"/>
    </ligand>
</feature>
<dbReference type="Gene3D" id="2.30.30.230">
    <property type="entry name" value="Fumarylacetoacetase, N-terminal domain"/>
    <property type="match status" value="1"/>
</dbReference>
<dbReference type="GO" id="GO:0006572">
    <property type="term" value="P:L-tyrosine catabolic process"/>
    <property type="evidence" value="ECO:0007669"/>
    <property type="project" value="UniProtKB-UniRule"/>
</dbReference>
<keyword evidence="17" id="KW-1185">Reference proteome</keyword>
<dbReference type="GO" id="GO:1902000">
    <property type="term" value="P:homogentisate catabolic process"/>
    <property type="evidence" value="ECO:0007669"/>
    <property type="project" value="TreeGrafter"/>
</dbReference>
<dbReference type="Gene3D" id="3.90.850.10">
    <property type="entry name" value="Fumarylacetoacetase-like, C-terminal domain"/>
    <property type="match status" value="1"/>
</dbReference>
<evidence type="ECO:0000256" key="10">
    <source>
        <dbReference type="PIRSR" id="PIRSR605959-1"/>
    </source>
</evidence>
<keyword evidence="8 13" id="KW-0828">Tyrosine catabolism</keyword>
<feature type="active site" description="Proton acceptor" evidence="10">
    <location>
        <position position="123"/>
    </location>
</feature>
<evidence type="ECO:0000313" key="17">
    <source>
        <dbReference type="Proteomes" id="UP000240883"/>
    </source>
</evidence>
<feature type="binding site" evidence="12">
    <location>
        <position position="116"/>
    </location>
    <ligand>
        <name>Ca(2+)</name>
        <dbReference type="ChEBI" id="CHEBI:29108"/>
    </ligand>
</feature>
<accession>A0A2T2P9L5</accession>
<dbReference type="GO" id="GO:0006559">
    <property type="term" value="P:L-phenylalanine catabolic process"/>
    <property type="evidence" value="ECO:0007669"/>
    <property type="project" value="UniProtKB-UniRule"/>
</dbReference>
<evidence type="ECO:0000259" key="15">
    <source>
        <dbReference type="Pfam" id="PF09298"/>
    </source>
</evidence>
<feature type="domain" description="Fumarylacetoacetase N-terminal" evidence="15">
    <location>
        <begin position="12"/>
        <end position="108"/>
    </location>
</feature>
<comment type="similarity">
    <text evidence="2 13">Belongs to the FAH family.</text>
</comment>
<evidence type="ECO:0000259" key="14">
    <source>
        <dbReference type="Pfam" id="PF01557"/>
    </source>
</evidence>
<evidence type="ECO:0000256" key="5">
    <source>
        <dbReference type="ARBA" id="ARBA00022801"/>
    </source>
</evidence>
<evidence type="ECO:0000256" key="12">
    <source>
        <dbReference type="PIRSR" id="PIRSR605959-3"/>
    </source>
</evidence>
<feature type="binding site" evidence="11">
    <location>
        <position position="342"/>
    </location>
    <ligand>
        <name>substrate</name>
    </ligand>
</feature>
<dbReference type="STRING" id="1448308.A0A2T2P9L5"/>
<dbReference type="GO" id="GO:0004334">
    <property type="term" value="F:fumarylacetoacetase activity"/>
    <property type="evidence" value="ECO:0007669"/>
    <property type="project" value="UniProtKB-UniRule"/>
</dbReference>
<feature type="domain" description="Fumarylacetoacetase-like C-terminal" evidence="14">
    <location>
        <begin position="115"/>
        <end position="386"/>
    </location>
</feature>
<evidence type="ECO:0000256" key="13">
    <source>
        <dbReference type="RuleBase" id="RU366008"/>
    </source>
</evidence>
<dbReference type="AlphaFoldDB" id="A0A2T2P9L5"/>
<dbReference type="PANTHER" id="PTHR43069:SF5">
    <property type="entry name" value="FUMARYLACETOACETASE"/>
    <property type="match status" value="1"/>
</dbReference>
<evidence type="ECO:0000256" key="8">
    <source>
        <dbReference type="ARBA" id="ARBA00022878"/>
    </source>
</evidence>
<evidence type="ECO:0000256" key="1">
    <source>
        <dbReference type="ARBA" id="ARBA00004782"/>
    </source>
</evidence>
<dbReference type="GO" id="GO:0046872">
    <property type="term" value="F:metal ion binding"/>
    <property type="evidence" value="ECO:0007669"/>
    <property type="project" value="UniProtKB-UniRule"/>
</dbReference>
<feature type="binding site" evidence="12">
    <location>
        <position position="193"/>
    </location>
    <ligand>
        <name>Ca(2+)</name>
        <dbReference type="ChEBI" id="CHEBI:29108"/>
    </ligand>
</feature>
<evidence type="ECO:0000256" key="6">
    <source>
        <dbReference type="ARBA" id="ARBA00022837"/>
    </source>
</evidence>
<keyword evidence="9 13" id="KW-0585">Phenylalanine catabolism</keyword>
<evidence type="ECO:0000256" key="9">
    <source>
        <dbReference type="ARBA" id="ARBA00023232"/>
    </source>
</evidence>
<dbReference type="Pfam" id="PF09298">
    <property type="entry name" value="FAA_hydrolase_N"/>
    <property type="match status" value="1"/>
</dbReference>
<proteinExistence type="inferred from homology"/>
<evidence type="ECO:0000256" key="11">
    <source>
        <dbReference type="PIRSR" id="PIRSR605959-2"/>
    </source>
</evidence>
<comment type="pathway">
    <text evidence="1 13">Amino-acid degradation; L-phenylalanine degradation; acetoacetate and fumarate from L-phenylalanine: step 6/6.</text>
</comment>
<feature type="binding site" evidence="12">
    <location>
        <position position="227"/>
    </location>
    <ligand>
        <name>Ca(2+)</name>
        <dbReference type="ChEBI" id="CHEBI:29108"/>
    </ligand>
</feature>
<evidence type="ECO:0000256" key="2">
    <source>
        <dbReference type="ARBA" id="ARBA00010211"/>
    </source>
</evidence>